<evidence type="ECO:0000313" key="2">
    <source>
        <dbReference type="EMBL" id="KAK9281705.1"/>
    </source>
</evidence>
<feature type="compositionally biased region" description="Acidic residues" evidence="1">
    <location>
        <begin position="145"/>
        <end position="164"/>
    </location>
</feature>
<dbReference type="PANTHER" id="PTHR33879">
    <property type="entry name" value="17.6 KDA CLASS II HEAT SHOCK PROTEIN-RELATED"/>
    <property type="match status" value="1"/>
</dbReference>
<dbReference type="AlphaFoldDB" id="A0AAP0RTP1"/>
<evidence type="ECO:0000256" key="1">
    <source>
        <dbReference type="SAM" id="MobiDB-lite"/>
    </source>
</evidence>
<dbReference type="CDD" id="cd06464">
    <property type="entry name" value="ACD_sHsps-like"/>
    <property type="match status" value="1"/>
</dbReference>
<gene>
    <name evidence="2" type="ORF">L1049_004609</name>
</gene>
<dbReference type="PANTHER" id="PTHR33879:SF3">
    <property type="entry name" value="17.6 KDA CLASS II HEAT SHOCK PROTEIN-RELATED"/>
    <property type="match status" value="1"/>
</dbReference>
<proteinExistence type="predicted"/>
<reference evidence="2 3" key="1">
    <citation type="journal article" date="2024" name="Plant J.">
        <title>Genome sequences and population genomics reveal climatic adaptation and genomic divergence between two closely related sweetgum species.</title>
        <authorList>
            <person name="Xu W.Q."/>
            <person name="Ren C.Q."/>
            <person name="Zhang X.Y."/>
            <person name="Comes H.P."/>
            <person name="Liu X.H."/>
            <person name="Li Y.G."/>
            <person name="Kettle C.J."/>
            <person name="Jalonen R."/>
            <person name="Gaisberger H."/>
            <person name="Ma Y.Z."/>
            <person name="Qiu Y.X."/>
        </authorList>
    </citation>
    <scope>NUCLEOTIDE SEQUENCE [LARGE SCALE GENOMIC DNA]</scope>
    <source>
        <strain evidence="2">Hangzhou</strain>
    </source>
</reference>
<keyword evidence="3" id="KW-1185">Reference proteome</keyword>
<evidence type="ECO:0008006" key="4">
    <source>
        <dbReference type="Google" id="ProtNLM"/>
    </source>
</evidence>
<comment type="caution">
    <text evidence="2">The sequence shown here is derived from an EMBL/GenBank/DDBJ whole genome shotgun (WGS) entry which is preliminary data.</text>
</comment>
<evidence type="ECO:0000313" key="3">
    <source>
        <dbReference type="Proteomes" id="UP001415857"/>
    </source>
</evidence>
<feature type="region of interest" description="Disordered" evidence="1">
    <location>
        <begin position="142"/>
        <end position="174"/>
    </location>
</feature>
<sequence length="174" mass="19390">MKVHPTPKKRNIALRYDVASTLSEATRLAFNKQKKLRRLPHIFAKVLELPFHSDADVSVEETPDSLRFAAPTDGVGDDVHAHSVEIYPGVTKIVMRGNNLLDLSLDELALDMWRFRLPPCSRPEMASAAYRDGELVVIVPKGAVSEEEEDGDDVGNEDQEEDWGEGNGRLVLVQ</sequence>
<accession>A0AAP0RTP1</accession>
<dbReference type="Proteomes" id="UP001415857">
    <property type="component" value="Unassembled WGS sequence"/>
</dbReference>
<name>A0AAP0RTP1_LIQFO</name>
<dbReference type="EMBL" id="JBBPBK010000007">
    <property type="protein sequence ID" value="KAK9281705.1"/>
    <property type="molecule type" value="Genomic_DNA"/>
</dbReference>
<organism evidence="2 3">
    <name type="scientific">Liquidambar formosana</name>
    <name type="common">Formosan gum</name>
    <dbReference type="NCBI Taxonomy" id="63359"/>
    <lineage>
        <taxon>Eukaryota</taxon>
        <taxon>Viridiplantae</taxon>
        <taxon>Streptophyta</taxon>
        <taxon>Embryophyta</taxon>
        <taxon>Tracheophyta</taxon>
        <taxon>Spermatophyta</taxon>
        <taxon>Magnoliopsida</taxon>
        <taxon>eudicotyledons</taxon>
        <taxon>Gunneridae</taxon>
        <taxon>Pentapetalae</taxon>
        <taxon>Saxifragales</taxon>
        <taxon>Altingiaceae</taxon>
        <taxon>Liquidambar</taxon>
    </lineage>
</organism>
<protein>
    <recommendedName>
        <fullName evidence="4">SHSP domain-containing protein</fullName>
    </recommendedName>
</protein>